<reference evidence="1 2" key="1">
    <citation type="submission" date="2020-08" db="EMBL/GenBank/DDBJ databases">
        <title>Genomic Encyclopedia of Type Strains, Phase IV (KMG-V): Genome sequencing to study the core and pangenomes of soil and plant-associated prokaryotes.</title>
        <authorList>
            <person name="Whitman W."/>
        </authorList>
    </citation>
    <scope>NUCLEOTIDE SEQUENCE [LARGE SCALE GENOMIC DNA]</scope>
    <source>
        <strain evidence="1 2">M2T3</strain>
    </source>
</reference>
<accession>A0A7X0J299</accession>
<evidence type="ECO:0008006" key="3">
    <source>
        <dbReference type="Google" id="ProtNLM"/>
    </source>
</evidence>
<evidence type="ECO:0000313" key="2">
    <source>
        <dbReference type="Proteomes" id="UP000521017"/>
    </source>
</evidence>
<dbReference type="RefSeq" id="WP_184622337.1">
    <property type="nucleotide sequence ID" value="NZ_JACHCC010000001.1"/>
</dbReference>
<evidence type="ECO:0000313" key="1">
    <source>
        <dbReference type="EMBL" id="MBB6498341.1"/>
    </source>
</evidence>
<dbReference type="Proteomes" id="UP000521017">
    <property type="component" value="Unassembled WGS sequence"/>
</dbReference>
<name>A0A7X0J299_9SPHI</name>
<organism evidence="1 2">
    <name type="scientific">Pedobacter cryoconitis</name>
    <dbReference type="NCBI Taxonomy" id="188932"/>
    <lineage>
        <taxon>Bacteria</taxon>
        <taxon>Pseudomonadati</taxon>
        <taxon>Bacteroidota</taxon>
        <taxon>Sphingobacteriia</taxon>
        <taxon>Sphingobacteriales</taxon>
        <taxon>Sphingobacteriaceae</taxon>
        <taxon>Pedobacter</taxon>
    </lineage>
</organism>
<protein>
    <recommendedName>
        <fullName evidence="3">YD repeat-containing protein</fullName>
    </recommendedName>
</protein>
<comment type="caution">
    <text evidence="1">The sequence shown here is derived from an EMBL/GenBank/DDBJ whole genome shotgun (WGS) entry which is preliminary data.</text>
</comment>
<dbReference type="EMBL" id="JACHCC010000001">
    <property type="protein sequence ID" value="MBB6498341.1"/>
    <property type="molecule type" value="Genomic_DNA"/>
</dbReference>
<sequence>MKLSKEIYRDKQGNLIRKFNHNGLITSEEYHDPSFIRSKKVLYKEEKQITSILETRQNNEGTSSEEDGILSLYQYSGESYQVFKYRIGTGTYKDFVNLKYLSYGKDDWHNVDEASSVYKFKLENGLPVTEVYQDLSDGTKSTVNYSYSNGLKVSETRTAEDGTVVKSDFAYENGKLKSKLTSVNSEFSDMLLYVYQNDLLSEEQKICRYKGIQYPAFQKKIFYNSKNEIEKTEYYGRYDERMLLYKKEEVIRKGNLVTKKHFETPNLEMMTGQYDLAALHAKLREDQMDWAIPLFDKKYAETAKPELGNWSIEAHDEKGNLTEIKMMHPDIAKKEVLAHLVYRNEYNEESLLEFVISYRINEEDKQEEMDIKKFYYYN</sequence>
<proteinExistence type="predicted"/>
<gene>
    <name evidence="1" type="ORF">HDF25_000465</name>
</gene>
<dbReference type="AlphaFoldDB" id="A0A7X0J299"/>